<dbReference type="RefSeq" id="WP_253165066.1">
    <property type="nucleotide sequence ID" value="NZ_JAMYBS010000041.1"/>
</dbReference>
<name>A0AA41WPV7_9GAMM</name>
<comment type="caution">
    <text evidence="1">The sequence shown here is derived from an EMBL/GenBank/DDBJ whole genome shotgun (WGS) entry which is preliminary data.</text>
</comment>
<dbReference type="Proteomes" id="UP001165292">
    <property type="component" value="Unassembled WGS sequence"/>
</dbReference>
<evidence type="ECO:0000313" key="2">
    <source>
        <dbReference type="Proteomes" id="UP001165292"/>
    </source>
</evidence>
<sequence length="249" mass="27539">MPRRPASDRRAILVLEGPWNLYNEDTNRSTVLPYVEGIAKGYADVEVYHSRFYDLTSFRKALEALTSIRFENAVIYISAHGNGNAIGGARISKILEAVNECSRRCNITGVMLGSCFSGEDSYILTDLMENSSITWVAGYSTASYWLLGTLIDISIIDSMLNLEDQGFTSEQAITDALGKAVAGFSHRAFIGENRSEKETRLDRSLVFLAQPRGRGQRARSVTQAVLRNWADAQASADSDTSPFAPEEEY</sequence>
<organism evidence="1 2">
    <name type="scientific">Stutzerimonas nitrititolerans</name>
    <dbReference type="NCBI Taxonomy" id="2482751"/>
    <lineage>
        <taxon>Bacteria</taxon>
        <taxon>Pseudomonadati</taxon>
        <taxon>Pseudomonadota</taxon>
        <taxon>Gammaproteobacteria</taxon>
        <taxon>Pseudomonadales</taxon>
        <taxon>Pseudomonadaceae</taxon>
        <taxon>Stutzerimonas</taxon>
    </lineage>
</organism>
<dbReference type="EMBL" id="JAMYBS010000041">
    <property type="protein sequence ID" value="MCO7546964.1"/>
    <property type="molecule type" value="Genomic_DNA"/>
</dbReference>
<reference evidence="1" key="1">
    <citation type="submission" date="2022-06" db="EMBL/GenBank/DDBJ databases">
        <title>Detection of beta-lactamases in bacteria of animal origin.</title>
        <authorList>
            <person name="Mlynarcik P."/>
            <person name="Zdarska V."/>
            <person name="Chudobova H."/>
            <person name="Prochazkova P."/>
            <person name="Hricova K."/>
            <person name="Mezerova K."/>
            <person name="Bardon J."/>
            <person name="Dolejska M."/>
            <person name="Sukkar I."/>
            <person name="Kolar M."/>
        </authorList>
    </citation>
    <scope>NUCLEOTIDE SEQUENCE</scope>
    <source>
        <strain evidence="1">S 300-3</strain>
    </source>
</reference>
<proteinExistence type="predicted"/>
<gene>
    <name evidence="1" type="ORF">NJF43_19630</name>
</gene>
<evidence type="ECO:0000313" key="1">
    <source>
        <dbReference type="EMBL" id="MCO7546964.1"/>
    </source>
</evidence>
<dbReference type="AlphaFoldDB" id="A0AA41WPV7"/>
<protein>
    <submittedName>
        <fullName evidence="1">Uncharacterized protein</fullName>
    </submittedName>
</protein>
<accession>A0AA41WPV7</accession>